<keyword evidence="3" id="KW-1185">Reference proteome</keyword>
<proteinExistence type="predicted"/>
<evidence type="ECO:0000256" key="1">
    <source>
        <dbReference type="SAM" id="MobiDB-lite"/>
    </source>
</evidence>
<feature type="region of interest" description="Disordered" evidence="1">
    <location>
        <begin position="579"/>
        <end position="621"/>
    </location>
</feature>
<dbReference type="PANTHER" id="PTHR31511:SF12">
    <property type="entry name" value="RHO TERMINATION FACTOR N-TERMINAL DOMAIN-CONTAINING PROTEIN"/>
    <property type="match status" value="1"/>
</dbReference>
<dbReference type="PANTHER" id="PTHR31511">
    <property type="entry name" value="PROTEIN CBG23764"/>
    <property type="match status" value="1"/>
</dbReference>
<feature type="region of interest" description="Disordered" evidence="1">
    <location>
        <begin position="1"/>
        <end position="27"/>
    </location>
</feature>
<dbReference type="GO" id="GO:0071897">
    <property type="term" value="P:DNA biosynthetic process"/>
    <property type="evidence" value="ECO:0007669"/>
    <property type="project" value="UniProtKB-ARBA"/>
</dbReference>
<accession>A0A653C527</accession>
<gene>
    <name evidence="2" type="ORF">CALMAC_LOCUS6307</name>
</gene>
<evidence type="ECO:0008006" key="4">
    <source>
        <dbReference type="Google" id="ProtNLM"/>
    </source>
</evidence>
<feature type="non-terminal residue" evidence="2">
    <location>
        <position position="1"/>
    </location>
</feature>
<dbReference type="SUPFAM" id="SSF56672">
    <property type="entry name" value="DNA/RNA polymerases"/>
    <property type="match status" value="1"/>
</dbReference>
<organism evidence="2 3">
    <name type="scientific">Callosobruchus maculatus</name>
    <name type="common">Southern cowpea weevil</name>
    <name type="synonym">Pulse bruchid</name>
    <dbReference type="NCBI Taxonomy" id="64391"/>
    <lineage>
        <taxon>Eukaryota</taxon>
        <taxon>Metazoa</taxon>
        <taxon>Ecdysozoa</taxon>
        <taxon>Arthropoda</taxon>
        <taxon>Hexapoda</taxon>
        <taxon>Insecta</taxon>
        <taxon>Pterygota</taxon>
        <taxon>Neoptera</taxon>
        <taxon>Endopterygota</taxon>
        <taxon>Coleoptera</taxon>
        <taxon>Polyphaga</taxon>
        <taxon>Cucujiformia</taxon>
        <taxon>Chrysomeloidea</taxon>
        <taxon>Chrysomelidae</taxon>
        <taxon>Bruchinae</taxon>
        <taxon>Bruchini</taxon>
        <taxon>Callosobruchus</taxon>
    </lineage>
</organism>
<sequence length="765" mass="88762">SNERHLRIVENHEARPPSSHPSKMSSDKVIDGFADSVVTKIVMVSKLNAETSVKHFVTKNEMIDNNTNLKDWYKKYVNDKMLVKFEEFQEKDSGWALLEILHLKVNIDEYNPIGVDLESTLVGFNDTKNSNTKRYQKHEAFSIAYYLKCSYDDTLSKFRVYTGRDCQDWFANELHQTALELNYIFNNPKPMKPLDVGERQTFMSSLTCHICERPFKSESDKVMDHDHFTGTINLLPLNKERYISFTKYVSGTNINFRFLDSFRFMSSSLSKLSSYLDTNQKTVTRQYFNDDAKFELVTRKGVFPYEYLDCWEKLTERNLPPQSAFFSKINNETITDADYSHACLVWQTFKIKNLQEYAELYLNTDVRLLTDVFENFRDMCMKTYKLDALHYYTAPGLAFDAMLKITNVNLELMTDVEMATFIQKGIRGGISQCCNRYGEANNPYMGKHYKPDVVTSYLMYYDINNLYGAAMSKHLPYGGFEWVPVENIYHENILNQPDDSEYGYILEVDLEYPIMSTDYDWSVSKKAKGIQRSALKEITFDDYYKCLMDRTQVEIQQNFITTSKHNVYTVEQKKVALSPYDDKRMEQQPSPSLSPLPKKRAKQRIVPSPVDTTTPPDPFGLSSTIPKELLREYLQGTVHCGRCKQFFCYCEESLRRNRTTTPVPPQEIFKSPIDLFCYSTAATAAMVKTNLTSEDARYEQQLCLTRLYAVCDSRQQLSKNDLARLFSKTPEAKAVPLLVERHFAQFQLPNPPEDSDYDSDDTIAE</sequence>
<dbReference type="EMBL" id="CAACVG010006998">
    <property type="protein sequence ID" value="VEN43018.1"/>
    <property type="molecule type" value="Genomic_DNA"/>
</dbReference>
<protein>
    <recommendedName>
        <fullName evidence="4">DNA-directed DNA polymerase</fullName>
    </recommendedName>
</protein>
<dbReference type="InterPro" id="IPR043502">
    <property type="entry name" value="DNA/RNA_pol_sf"/>
</dbReference>
<dbReference type="Proteomes" id="UP000410492">
    <property type="component" value="Unassembled WGS sequence"/>
</dbReference>
<name>A0A653C527_CALMS</name>
<dbReference type="OrthoDB" id="414982at2759"/>
<evidence type="ECO:0000313" key="3">
    <source>
        <dbReference type="Proteomes" id="UP000410492"/>
    </source>
</evidence>
<reference evidence="2 3" key="1">
    <citation type="submission" date="2019-01" db="EMBL/GenBank/DDBJ databases">
        <authorList>
            <person name="Sayadi A."/>
        </authorList>
    </citation>
    <scope>NUCLEOTIDE SEQUENCE [LARGE SCALE GENOMIC DNA]</scope>
</reference>
<feature type="compositionally biased region" description="Basic and acidic residues" evidence="1">
    <location>
        <begin position="1"/>
        <end position="15"/>
    </location>
</feature>
<evidence type="ECO:0000313" key="2">
    <source>
        <dbReference type="EMBL" id="VEN43018.1"/>
    </source>
</evidence>
<dbReference type="AlphaFoldDB" id="A0A653C527"/>